<reference evidence="1" key="2">
    <citation type="journal article" date="2021" name="Genome Biol. Evol.">
        <title>Developing a high-quality reference genome for a parasitic bivalve with doubly uniparental inheritance (Bivalvia: Unionida).</title>
        <authorList>
            <person name="Smith C.H."/>
        </authorList>
    </citation>
    <scope>NUCLEOTIDE SEQUENCE</scope>
    <source>
        <strain evidence="1">CHS0354</strain>
        <tissue evidence="1">Mantle</tissue>
    </source>
</reference>
<dbReference type="EMBL" id="JAEAOA010000643">
    <property type="protein sequence ID" value="KAK3607480.1"/>
    <property type="molecule type" value="Genomic_DNA"/>
</dbReference>
<dbReference type="AlphaFoldDB" id="A0AAE0TCQ4"/>
<proteinExistence type="predicted"/>
<reference evidence="1" key="1">
    <citation type="journal article" date="2021" name="Genome Biol. Evol.">
        <title>A High-Quality Reference Genome for a Parasitic Bivalve with Doubly Uniparental Inheritance (Bivalvia: Unionida).</title>
        <authorList>
            <person name="Smith C.H."/>
        </authorList>
    </citation>
    <scope>NUCLEOTIDE SEQUENCE</scope>
    <source>
        <strain evidence="1">CHS0354</strain>
    </source>
</reference>
<protein>
    <submittedName>
        <fullName evidence="1">Uncharacterized protein</fullName>
    </submittedName>
</protein>
<name>A0AAE0TCQ4_9BIVA</name>
<dbReference type="Proteomes" id="UP001195483">
    <property type="component" value="Unassembled WGS sequence"/>
</dbReference>
<accession>A0AAE0TCQ4</accession>
<evidence type="ECO:0000313" key="2">
    <source>
        <dbReference type="Proteomes" id="UP001195483"/>
    </source>
</evidence>
<sequence>MVGRVTTGSQKRPAYQAAIIKEKFAIVQTEVSIEKKEDSKTNKGRGVGEIGYAEKVQETENHGVTSVGLMSNIYFLRLVCDIFPTPTNLVTKSLPKL</sequence>
<organism evidence="1 2">
    <name type="scientific">Potamilus streckersoni</name>
    <dbReference type="NCBI Taxonomy" id="2493646"/>
    <lineage>
        <taxon>Eukaryota</taxon>
        <taxon>Metazoa</taxon>
        <taxon>Spiralia</taxon>
        <taxon>Lophotrochozoa</taxon>
        <taxon>Mollusca</taxon>
        <taxon>Bivalvia</taxon>
        <taxon>Autobranchia</taxon>
        <taxon>Heteroconchia</taxon>
        <taxon>Palaeoheterodonta</taxon>
        <taxon>Unionida</taxon>
        <taxon>Unionoidea</taxon>
        <taxon>Unionidae</taxon>
        <taxon>Ambleminae</taxon>
        <taxon>Lampsilini</taxon>
        <taxon>Potamilus</taxon>
    </lineage>
</organism>
<comment type="caution">
    <text evidence="1">The sequence shown here is derived from an EMBL/GenBank/DDBJ whole genome shotgun (WGS) entry which is preliminary data.</text>
</comment>
<reference evidence="1" key="3">
    <citation type="submission" date="2023-05" db="EMBL/GenBank/DDBJ databases">
        <authorList>
            <person name="Smith C.H."/>
        </authorList>
    </citation>
    <scope>NUCLEOTIDE SEQUENCE</scope>
    <source>
        <strain evidence="1">CHS0354</strain>
        <tissue evidence="1">Mantle</tissue>
    </source>
</reference>
<evidence type="ECO:0000313" key="1">
    <source>
        <dbReference type="EMBL" id="KAK3607480.1"/>
    </source>
</evidence>
<gene>
    <name evidence="1" type="ORF">CHS0354_010284</name>
</gene>
<keyword evidence="2" id="KW-1185">Reference proteome</keyword>